<dbReference type="EMBL" id="JANBVO010000001">
    <property type="protein sequence ID" value="KAJ9157850.1"/>
    <property type="molecule type" value="Genomic_DNA"/>
</dbReference>
<keyword evidence="6" id="KW-1185">Reference proteome</keyword>
<comment type="caution">
    <text evidence="5">The sequence shown here is derived from an EMBL/GenBank/DDBJ whole genome shotgun (WGS) entry which is preliminary data.</text>
</comment>
<dbReference type="Pfam" id="PF00023">
    <property type="entry name" value="Ank"/>
    <property type="match status" value="1"/>
</dbReference>
<reference evidence="5" key="1">
    <citation type="submission" date="2022-07" db="EMBL/GenBank/DDBJ databases">
        <title>Fungi with potential for degradation of polypropylene.</title>
        <authorList>
            <person name="Gostincar C."/>
        </authorList>
    </citation>
    <scope>NUCLEOTIDE SEQUENCE</scope>
    <source>
        <strain evidence="5">EXF-13308</strain>
    </source>
</reference>
<keyword evidence="3" id="KW-0175">Coiled coil</keyword>
<evidence type="ECO:0000256" key="4">
    <source>
        <dbReference type="SAM" id="MobiDB-lite"/>
    </source>
</evidence>
<dbReference type="Gene3D" id="1.25.40.20">
    <property type="entry name" value="Ankyrin repeat-containing domain"/>
    <property type="match status" value="1"/>
</dbReference>
<evidence type="ECO:0000256" key="3">
    <source>
        <dbReference type="SAM" id="Coils"/>
    </source>
</evidence>
<sequence>MTDPVGIAGTVTGLVSLGLQVYGGVTEYLDAIEARKEDISAAARRAEILRVAIDGIRGASSKIGPKYDLTRSAVTAGIWSCKTELQSLSNLIAELRPSMPPINLQEKLKEGAKKLHYPFRRRDLLRLEERLDKVNGMLQTALQALGLDISSSIEASISRVVRTTKDTQSCVEDISRNLVHVSQRLEQAVYARLSYMELQLAQNHTALDRIVQAFKVRLASPIDVNYDGKTLLHLAAGLMDQHSSPDQIAVASGIMDGLLMCGVPVNHLDLHGNTALAYVDPSAMVSAETMLLKHNAEAWYGDLTLALKYLLYEALGSSRIVASAHGIGPLSFAIVQGNKLLVEQILNVRPSALLEEVDNTGYTPLHLAVMNPSILEILLQREDSAKIINKANTTGDLPIHYALYFVQTTESIHSADLLLRAGSFCPLWPYGMLEQPAILSSAAWRMLLSHLKRRRLRLKKLALETLSKEDIRRLKLDSLGIPDARADDVVATLLANNVKVPAELGGSELSLTYRSSSVYFYIRHPNIADLAFSLGFRDVDSYNFAGLSPLIHHAIRRFYRPYFDWLVAHGADLHGVPSPAVALDWPDVNLHATAAHWVAGAIANGVGVLVEDWSDGTRNVINEIMALDLADNCDCWCSEKGCTPFLIFWKTLWGRITPGRHETLVNFSYLLRRHFQARMSPSQHRSLVRFLTFERLGLRHTCCVFRKSHKDDLYPYSEPICSHRYMSKEEVEEIHDEDREMLKLLEDLLADFKRELCSGVSLTGFLERLWTPRMQDVLRTLEARRLASEEIEAAEKIGVVWDTARMSNSHSYGPDPPEPESDEEDDEDTVEYWMAKLDEILPPETSDRR</sequence>
<proteinExistence type="predicted"/>
<evidence type="ECO:0000313" key="6">
    <source>
        <dbReference type="Proteomes" id="UP001174694"/>
    </source>
</evidence>
<feature type="region of interest" description="Disordered" evidence="4">
    <location>
        <begin position="805"/>
        <end position="829"/>
    </location>
</feature>
<protein>
    <recommendedName>
        <fullName evidence="7">Fungal N-terminal domain-containing protein</fullName>
    </recommendedName>
</protein>
<dbReference type="AlphaFoldDB" id="A0AA38S7V6"/>
<organism evidence="5 6">
    <name type="scientific">Pleurostoma richardsiae</name>
    <dbReference type="NCBI Taxonomy" id="41990"/>
    <lineage>
        <taxon>Eukaryota</taxon>
        <taxon>Fungi</taxon>
        <taxon>Dikarya</taxon>
        <taxon>Ascomycota</taxon>
        <taxon>Pezizomycotina</taxon>
        <taxon>Sordariomycetes</taxon>
        <taxon>Sordariomycetidae</taxon>
        <taxon>Calosphaeriales</taxon>
        <taxon>Pleurostomataceae</taxon>
        <taxon>Pleurostoma</taxon>
    </lineage>
</organism>
<evidence type="ECO:0000256" key="1">
    <source>
        <dbReference type="ARBA" id="ARBA00022737"/>
    </source>
</evidence>
<gene>
    <name evidence="5" type="ORF">NKR23_g745</name>
</gene>
<dbReference type="SMART" id="SM00248">
    <property type="entry name" value="ANK"/>
    <property type="match status" value="5"/>
</dbReference>
<keyword evidence="1" id="KW-0677">Repeat</keyword>
<dbReference type="Proteomes" id="UP001174694">
    <property type="component" value="Unassembled WGS sequence"/>
</dbReference>
<dbReference type="InterPro" id="IPR002110">
    <property type="entry name" value="Ankyrin_rpt"/>
</dbReference>
<evidence type="ECO:0000313" key="5">
    <source>
        <dbReference type="EMBL" id="KAJ9157850.1"/>
    </source>
</evidence>
<dbReference type="InterPro" id="IPR036770">
    <property type="entry name" value="Ankyrin_rpt-contain_sf"/>
</dbReference>
<dbReference type="PANTHER" id="PTHR24180">
    <property type="entry name" value="CYCLIN-DEPENDENT KINASE INHIBITOR 2C-RELATED"/>
    <property type="match status" value="1"/>
</dbReference>
<name>A0AA38S7V6_9PEZI</name>
<dbReference type="InterPro" id="IPR051637">
    <property type="entry name" value="Ank_repeat_dom-contain_49"/>
</dbReference>
<dbReference type="PANTHER" id="PTHR24180:SF45">
    <property type="entry name" value="POLY [ADP-RIBOSE] POLYMERASE TANKYRASE"/>
    <property type="match status" value="1"/>
</dbReference>
<keyword evidence="2" id="KW-0040">ANK repeat</keyword>
<evidence type="ECO:0000256" key="2">
    <source>
        <dbReference type="ARBA" id="ARBA00023043"/>
    </source>
</evidence>
<evidence type="ECO:0008006" key="7">
    <source>
        <dbReference type="Google" id="ProtNLM"/>
    </source>
</evidence>
<dbReference type="SUPFAM" id="SSF48403">
    <property type="entry name" value="Ankyrin repeat"/>
    <property type="match status" value="1"/>
</dbReference>
<feature type="coiled-coil region" evidence="3">
    <location>
        <begin position="728"/>
        <end position="755"/>
    </location>
</feature>
<accession>A0AA38S7V6</accession>
<feature type="compositionally biased region" description="Acidic residues" evidence="4">
    <location>
        <begin position="817"/>
        <end position="829"/>
    </location>
</feature>